<sequence>MSAQIRRHSIISSAVIYIGFAIGALNTYLFTKEGLFTAEEYGLTTFFMNTATLIVSFATLAMPSYIYKFFHYYNDHLEPRKNDMIAWALLTGIVTFAIIFVLGILFKDLFARKFNAESPLAVYYYYWMYPLSFGMTIYNILEGYAWNLNKSVLTNFLKEVQLRLFVTLLIVLFFIKLIPDFDVFIKLYSLAYPAIALILLIYLIATKKIHLTFHISKVTRRFFKQITRFVLFVYSGLLIFNIAQVFDTLVIASLAKDGLKSVGIFTLAQFLTSIIQAPQRSIIAASIPFISKAWKDKKLQQIQRIYERSSINQLIFACLLFILIALNYTEGVLTFHLKEDFLAGFYPFILLGLTRIVDMGTGVNSQIIGTSTYWKFELVSGAILLAIILPLNYLLTKQYGILGPSIANLISITVYNVIRIIFLWRKFRLFPFTKKSFYTVLLSGTVYFLGWFLFKSIHGFPGLFARSIFVLVLFIGGVHFLNLTPDLQPVLQSLLKRFKRESGTGR</sequence>
<keyword evidence="5 6" id="KW-0472">Membrane</keyword>
<dbReference type="EMBL" id="CP015772">
    <property type="protein sequence ID" value="ANH80345.1"/>
    <property type="molecule type" value="Genomic_DNA"/>
</dbReference>
<evidence type="ECO:0000256" key="2">
    <source>
        <dbReference type="ARBA" id="ARBA00022475"/>
    </source>
</evidence>
<reference evidence="7 8" key="1">
    <citation type="submission" date="2016-05" db="EMBL/GenBank/DDBJ databases">
        <title>Niabella ginsenosidivorans BS26 whole genome sequencing.</title>
        <authorList>
            <person name="Im W.T."/>
            <person name="Siddiqi M.Z."/>
        </authorList>
    </citation>
    <scope>NUCLEOTIDE SEQUENCE [LARGE SCALE GENOMIC DNA]</scope>
    <source>
        <strain evidence="7 8">BS26</strain>
    </source>
</reference>
<feature type="transmembrane region" description="Helical" evidence="6">
    <location>
        <begin position="436"/>
        <end position="454"/>
    </location>
</feature>
<keyword evidence="8" id="KW-1185">Reference proteome</keyword>
<feature type="transmembrane region" description="Helical" evidence="6">
    <location>
        <begin position="266"/>
        <end position="290"/>
    </location>
</feature>
<feature type="transmembrane region" description="Helical" evidence="6">
    <location>
        <begin position="41"/>
        <end position="63"/>
    </location>
</feature>
<comment type="subcellular location">
    <subcellularLocation>
        <location evidence="1">Cell membrane</location>
        <topology evidence="1">Multi-pass membrane protein</topology>
    </subcellularLocation>
</comment>
<feature type="transmembrane region" description="Helical" evidence="6">
    <location>
        <begin position="126"/>
        <end position="148"/>
    </location>
</feature>
<evidence type="ECO:0000256" key="1">
    <source>
        <dbReference type="ARBA" id="ARBA00004651"/>
    </source>
</evidence>
<name>A0A1A9HZ37_9BACT</name>
<evidence type="ECO:0000256" key="3">
    <source>
        <dbReference type="ARBA" id="ARBA00022692"/>
    </source>
</evidence>
<dbReference type="STRING" id="1176587.A8C56_04545"/>
<evidence type="ECO:0000256" key="6">
    <source>
        <dbReference type="SAM" id="Phobius"/>
    </source>
</evidence>
<evidence type="ECO:0000256" key="5">
    <source>
        <dbReference type="ARBA" id="ARBA00023136"/>
    </source>
</evidence>
<feature type="transmembrane region" description="Helical" evidence="6">
    <location>
        <begin position="378"/>
        <end position="395"/>
    </location>
</feature>
<feature type="transmembrane region" description="Helical" evidence="6">
    <location>
        <begin position="401"/>
        <end position="424"/>
    </location>
</feature>
<proteinExistence type="predicted"/>
<dbReference type="InterPro" id="IPR050833">
    <property type="entry name" value="Poly_Biosynth_Transport"/>
</dbReference>
<dbReference type="AlphaFoldDB" id="A0A1A9HZ37"/>
<dbReference type="PANTHER" id="PTHR30250">
    <property type="entry name" value="PST FAMILY PREDICTED COLANIC ACID TRANSPORTER"/>
    <property type="match status" value="1"/>
</dbReference>
<feature type="transmembrane region" description="Helical" evidence="6">
    <location>
        <begin position="226"/>
        <end position="246"/>
    </location>
</feature>
<keyword evidence="3 6" id="KW-0812">Transmembrane</keyword>
<evidence type="ECO:0000256" key="4">
    <source>
        <dbReference type="ARBA" id="ARBA00022989"/>
    </source>
</evidence>
<feature type="transmembrane region" description="Helical" evidence="6">
    <location>
        <begin position="184"/>
        <end position="205"/>
    </location>
</feature>
<feature type="transmembrane region" description="Helical" evidence="6">
    <location>
        <begin position="311"/>
        <end position="329"/>
    </location>
</feature>
<dbReference type="RefSeq" id="WP_067752612.1">
    <property type="nucleotide sequence ID" value="NZ_CP015772.1"/>
</dbReference>
<evidence type="ECO:0000313" key="8">
    <source>
        <dbReference type="Proteomes" id="UP000077667"/>
    </source>
</evidence>
<feature type="transmembrane region" description="Helical" evidence="6">
    <location>
        <begin position="160"/>
        <end position="178"/>
    </location>
</feature>
<dbReference type="OrthoDB" id="88014at2"/>
<accession>A0A1A9HZ37</accession>
<gene>
    <name evidence="7" type="ORF">A8C56_04545</name>
</gene>
<protein>
    <submittedName>
        <fullName evidence="7">Polysaccharide biosynthesis protein</fullName>
    </submittedName>
</protein>
<feature type="transmembrane region" description="Helical" evidence="6">
    <location>
        <begin position="9"/>
        <end position="29"/>
    </location>
</feature>
<keyword evidence="4 6" id="KW-1133">Transmembrane helix</keyword>
<dbReference type="PANTHER" id="PTHR30250:SF11">
    <property type="entry name" value="O-ANTIGEN TRANSPORTER-RELATED"/>
    <property type="match status" value="1"/>
</dbReference>
<organism evidence="7 8">
    <name type="scientific">Niabella ginsenosidivorans</name>
    <dbReference type="NCBI Taxonomy" id="1176587"/>
    <lineage>
        <taxon>Bacteria</taxon>
        <taxon>Pseudomonadati</taxon>
        <taxon>Bacteroidota</taxon>
        <taxon>Chitinophagia</taxon>
        <taxon>Chitinophagales</taxon>
        <taxon>Chitinophagaceae</taxon>
        <taxon>Niabella</taxon>
    </lineage>
</organism>
<feature type="transmembrane region" description="Helical" evidence="6">
    <location>
        <begin position="460"/>
        <end position="481"/>
    </location>
</feature>
<feature type="transmembrane region" description="Helical" evidence="6">
    <location>
        <begin position="341"/>
        <end position="357"/>
    </location>
</feature>
<dbReference type="KEGG" id="nia:A8C56_04545"/>
<dbReference type="Proteomes" id="UP000077667">
    <property type="component" value="Chromosome"/>
</dbReference>
<keyword evidence="2" id="KW-1003">Cell membrane</keyword>
<evidence type="ECO:0000313" key="7">
    <source>
        <dbReference type="EMBL" id="ANH80345.1"/>
    </source>
</evidence>
<feature type="transmembrane region" description="Helical" evidence="6">
    <location>
        <begin position="84"/>
        <end position="106"/>
    </location>
</feature>
<dbReference type="GO" id="GO:0005886">
    <property type="term" value="C:plasma membrane"/>
    <property type="evidence" value="ECO:0007669"/>
    <property type="project" value="UniProtKB-SubCell"/>
</dbReference>